<dbReference type="EMBL" id="SRSF01000025">
    <property type="protein sequence ID" value="THH34332.1"/>
    <property type="molecule type" value="Genomic_DNA"/>
</dbReference>
<organism evidence="1 2">
    <name type="scientific">Neolewinella litorea</name>
    <dbReference type="NCBI Taxonomy" id="2562452"/>
    <lineage>
        <taxon>Bacteria</taxon>
        <taxon>Pseudomonadati</taxon>
        <taxon>Bacteroidota</taxon>
        <taxon>Saprospiria</taxon>
        <taxon>Saprospirales</taxon>
        <taxon>Lewinellaceae</taxon>
        <taxon>Neolewinella</taxon>
    </lineage>
</organism>
<gene>
    <name evidence="1" type="ORF">E4021_17830</name>
</gene>
<dbReference type="Pfam" id="PF14106">
    <property type="entry name" value="DUF4279"/>
    <property type="match status" value="1"/>
</dbReference>
<dbReference type="RefSeq" id="WP_136460846.1">
    <property type="nucleotide sequence ID" value="NZ_SRSF01000025.1"/>
</dbReference>
<reference evidence="1 2" key="1">
    <citation type="submission" date="2019-04" db="EMBL/GenBank/DDBJ databases">
        <title>Lewinella litorea sp. nov., isolated from a marine sand.</title>
        <authorList>
            <person name="Yoon J.-H."/>
        </authorList>
    </citation>
    <scope>NUCLEOTIDE SEQUENCE [LARGE SCALE GENOMIC DNA]</scope>
    <source>
        <strain evidence="1 2">HSMS-39</strain>
    </source>
</reference>
<evidence type="ECO:0000313" key="2">
    <source>
        <dbReference type="Proteomes" id="UP000308528"/>
    </source>
</evidence>
<keyword evidence="2" id="KW-1185">Reference proteome</keyword>
<sequence length="144" mass="16922">MTYEKLTYSGTDCNNYLYFSFDSDFFDTEVITRELGIQPTSVMVKEDPVPKSTSWKYKIEAGNEIDLETPLQKMIDIFKPKIEAINRLRNELNLKTRLQFVIDIDVNPDASTPYFGLNKRTIEFLCKTQTEVDFDLYKVERTDY</sequence>
<dbReference type="InterPro" id="IPR025459">
    <property type="entry name" value="DUF4279"/>
</dbReference>
<protein>
    <submittedName>
        <fullName evidence="1">DUF4279 domain-containing protein</fullName>
    </submittedName>
</protein>
<evidence type="ECO:0000313" key="1">
    <source>
        <dbReference type="EMBL" id="THH34332.1"/>
    </source>
</evidence>
<proteinExistence type="predicted"/>
<comment type="caution">
    <text evidence="1">The sequence shown here is derived from an EMBL/GenBank/DDBJ whole genome shotgun (WGS) entry which is preliminary data.</text>
</comment>
<dbReference type="Proteomes" id="UP000308528">
    <property type="component" value="Unassembled WGS sequence"/>
</dbReference>
<dbReference type="AlphaFoldDB" id="A0A4S4N5H3"/>
<dbReference type="OrthoDB" id="893918at2"/>
<accession>A0A4S4N5H3</accession>
<name>A0A4S4N5H3_9BACT</name>